<dbReference type="CDD" id="cd09898">
    <property type="entry name" value="H3TH_53EXO"/>
    <property type="match status" value="1"/>
</dbReference>
<dbReference type="InterPro" id="IPR020046">
    <property type="entry name" value="5-3_exonucl_a-hlix_arch_N"/>
</dbReference>
<evidence type="ECO:0000313" key="7">
    <source>
        <dbReference type="Proteomes" id="UP000178999"/>
    </source>
</evidence>
<evidence type="ECO:0000256" key="1">
    <source>
        <dbReference type="ARBA" id="ARBA00022722"/>
    </source>
</evidence>
<evidence type="ECO:0000259" key="5">
    <source>
        <dbReference type="SMART" id="SM00475"/>
    </source>
</evidence>
<dbReference type="SUPFAM" id="SSF47807">
    <property type="entry name" value="5' to 3' exonuclease, C-terminal subdomain"/>
    <property type="match status" value="1"/>
</dbReference>
<comment type="caution">
    <text evidence="6">The sequence shown here is derived from an EMBL/GenBank/DDBJ whole genome shotgun (WGS) entry which is preliminary data.</text>
</comment>
<dbReference type="GO" id="GO:0017108">
    <property type="term" value="F:5'-flap endonuclease activity"/>
    <property type="evidence" value="ECO:0007669"/>
    <property type="project" value="InterPro"/>
</dbReference>
<dbReference type="GO" id="GO:0003677">
    <property type="term" value="F:DNA binding"/>
    <property type="evidence" value="ECO:0007669"/>
    <property type="project" value="UniProtKB-KW"/>
</dbReference>
<dbReference type="CDD" id="cd09859">
    <property type="entry name" value="PIN_53EXO"/>
    <property type="match status" value="1"/>
</dbReference>
<keyword evidence="4" id="KW-0238">DNA-binding</keyword>
<dbReference type="InterPro" id="IPR036279">
    <property type="entry name" value="5-3_exonuclease_C_sf"/>
</dbReference>
<feature type="domain" description="5'-3' exonuclease" evidence="5">
    <location>
        <begin position="6"/>
        <end position="265"/>
    </location>
</feature>
<sequence length="304" mass="34365">MNQDSKKQKLVLIDGNAIIHRAYHAIPKNFTTPEGEPSNAVYGFATMLLRLIEELKPTHIAVCFDRPEPTFRHKAFLDYQSQRPEVDSELISQFQKVRDLVTAFNIPYYEKPGYEADDIIGTISKKAKIAQVIIITGDRDILQLVNEKVKVFLPTKGLSTAIMMDKTQVQKKLGVFPKQIIDYKALVGDPSDNYKGVPGIGPVTAENLLEKYKNFENIYKSLDAIKPQIVEKLKKGKQSGELSKTLATIMTTVPIQFDLSDMEKWEIAGPKIQKQFQKFGFKSLPKRAEKVAKNTPSRIQPNLL</sequence>
<evidence type="ECO:0000256" key="3">
    <source>
        <dbReference type="ARBA" id="ARBA00022839"/>
    </source>
</evidence>
<dbReference type="Proteomes" id="UP000178999">
    <property type="component" value="Unassembled WGS sequence"/>
</dbReference>
<dbReference type="InterPro" id="IPR029060">
    <property type="entry name" value="PIN-like_dom_sf"/>
</dbReference>
<protein>
    <recommendedName>
        <fullName evidence="5">5'-3' exonuclease domain-containing protein</fullName>
    </recommendedName>
</protein>
<organism evidence="6 7">
    <name type="scientific">Candidatus Woesebacteria bacterium RIFOXYB1_FULL_38_16</name>
    <dbReference type="NCBI Taxonomy" id="1802538"/>
    <lineage>
        <taxon>Bacteria</taxon>
        <taxon>Candidatus Woeseibacteriota</taxon>
    </lineage>
</organism>
<dbReference type="Gene3D" id="3.40.50.1010">
    <property type="entry name" value="5'-nuclease"/>
    <property type="match status" value="1"/>
</dbReference>
<evidence type="ECO:0000313" key="6">
    <source>
        <dbReference type="EMBL" id="OGM79124.1"/>
    </source>
</evidence>
<dbReference type="STRING" id="1802538.A2382_02715"/>
<dbReference type="FunFam" id="1.10.150.20:FF:000003">
    <property type="entry name" value="DNA polymerase I"/>
    <property type="match status" value="1"/>
</dbReference>
<dbReference type="EMBL" id="MGHY01000019">
    <property type="protein sequence ID" value="OGM79124.1"/>
    <property type="molecule type" value="Genomic_DNA"/>
</dbReference>
<dbReference type="Pfam" id="PF01367">
    <property type="entry name" value="5_3_exonuc"/>
    <property type="match status" value="1"/>
</dbReference>
<proteinExistence type="predicted"/>
<dbReference type="SUPFAM" id="SSF88723">
    <property type="entry name" value="PIN domain-like"/>
    <property type="match status" value="1"/>
</dbReference>
<keyword evidence="3" id="KW-0269">Exonuclease</keyword>
<name>A0A1F8CS39_9BACT</name>
<evidence type="ECO:0000256" key="4">
    <source>
        <dbReference type="ARBA" id="ARBA00023125"/>
    </source>
</evidence>
<keyword evidence="2" id="KW-0378">Hydrolase</keyword>
<dbReference type="GO" id="GO:0033567">
    <property type="term" value="P:DNA replication, Okazaki fragment processing"/>
    <property type="evidence" value="ECO:0007669"/>
    <property type="project" value="InterPro"/>
</dbReference>
<dbReference type="Pfam" id="PF02739">
    <property type="entry name" value="5_3_exonuc_N"/>
    <property type="match status" value="1"/>
</dbReference>
<dbReference type="PANTHER" id="PTHR42646:SF2">
    <property type="entry name" value="5'-3' EXONUCLEASE FAMILY PROTEIN"/>
    <property type="match status" value="1"/>
</dbReference>
<keyword evidence="1" id="KW-0540">Nuclease</keyword>
<dbReference type="AlphaFoldDB" id="A0A1F8CS39"/>
<dbReference type="InterPro" id="IPR002421">
    <property type="entry name" value="5-3_exonuclease"/>
</dbReference>
<dbReference type="SMART" id="SM00279">
    <property type="entry name" value="HhH2"/>
    <property type="match status" value="1"/>
</dbReference>
<dbReference type="InterPro" id="IPR038969">
    <property type="entry name" value="FEN"/>
</dbReference>
<dbReference type="FunFam" id="3.40.50.1010:FF:000001">
    <property type="entry name" value="DNA polymerase I"/>
    <property type="match status" value="1"/>
</dbReference>
<dbReference type="InterPro" id="IPR008918">
    <property type="entry name" value="HhH2"/>
</dbReference>
<dbReference type="InterPro" id="IPR020045">
    <property type="entry name" value="DNA_polI_H3TH"/>
</dbReference>
<gene>
    <name evidence="6" type="ORF">A2382_02715</name>
</gene>
<evidence type="ECO:0000256" key="2">
    <source>
        <dbReference type="ARBA" id="ARBA00022801"/>
    </source>
</evidence>
<dbReference type="SMART" id="SM00475">
    <property type="entry name" value="53EXOc"/>
    <property type="match status" value="1"/>
</dbReference>
<dbReference type="Gene3D" id="1.10.150.20">
    <property type="entry name" value="5' to 3' exonuclease, C-terminal subdomain"/>
    <property type="match status" value="1"/>
</dbReference>
<dbReference type="PANTHER" id="PTHR42646">
    <property type="entry name" value="FLAP ENDONUCLEASE XNI"/>
    <property type="match status" value="1"/>
</dbReference>
<reference evidence="6 7" key="1">
    <citation type="journal article" date="2016" name="Nat. Commun.">
        <title>Thousands of microbial genomes shed light on interconnected biogeochemical processes in an aquifer system.</title>
        <authorList>
            <person name="Anantharaman K."/>
            <person name="Brown C.T."/>
            <person name="Hug L.A."/>
            <person name="Sharon I."/>
            <person name="Castelle C.J."/>
            <person name="Probst A.J."/>
            <person name="Thomas B.C."/>
            <person name="Singh A."/>
            <person name="Wilkins M.J."/>
            <person name="Karaoz U."/>
            <person name="Brodie E.L."/>
            <person name="Williams K.H."/>
            <person name="Hubbard S.S."/>
            <person name="Banfield J.F."/>
        </authorList>
    </citation>
    <scope>NUCLEOTIDE SEQUENCE [LARGE SCALE GENOMIC DNA]</scope>
</reference>
<accession>A0A1F8CS39</accession>
<dbReference type="GO" id="GO:0008409">
    <property type="term" value="F:5'-3' exonuclease activity"/>
    <property type="evidence" value="ECO:0007669"/>
    <property type="project" value="InterPro"/>
</dbReference>